<dbReference type="InterPro" id="IPR005162">
    <property type="entry name" value="Retrotrans_gag_dom"/>
</dbReference>
<reference evidence="2 3" key="1">
    <citation type="journal article" date="2020" name="Mol. Plant">
        <title>The Chromosome-Based Rubber Tree Genome Provides New Insights into Spurge Genome Evolution and Rubber Biosynthesis.</title>
        <authorList>
            <person name="Liu J."/>
            <person name="Shi C."/>
            <person name="Shi C.C."/>
            <person name="Li W."/>
            <person name="Zhang Q.J."/>
            <person name="Zhang Y."/>
            <person name="Li K."/>
            <person name="Lu H.F."/>
            <person name="Shi C."/>
            <person name="Zhu S.T."/>
            <person name="Xiao Z.Y."/>
            <person name="Nan H."/>
            <person name="Yue Y."/>
            <person name="Zhu X.G."/>
            <person name="Wu Y."/>
            <person name="Hong X.N."/>
            <person name="Fan G.Y."/>
            <person name="Tong Y."/>
            <person name="Zhang D."/>
            <person name="Mao C.L."/>
            <person name="Liu Y.L."/>
            <person name="Hao S.J."/>
            <person name="Liu W.Q."/>
            <person name="Lv M.Q."/>
            <person name="Zhang H.B."/>
            <person name="Liu Y."/>
            <person name="Hu-Tang G.R."/>
            <person name="Wang J.P."/>
            <person name="Wang J.H."/>
            <person name="Sun Y.H."/>
            <person name="Ni S.B."/>
            <person name="Chen W.B."/>
            <person name="Zhang X.C."/>
            <person name="Jiao Y.N."/>
            <person name="Eichler E.E."/>
            <person name="Li G.H."/>
            <person name="Liu X."/>
            <person name="Gao L.Z."/>
        </authorList>
    </citation>
    <scope>NUCLEOTIDE SEQUENCE [LARGE SCALE GENOMIC DNA]</scope>
    <source>
        <strain evidence="3">cv. GT1</strain>
        <tissue evidence="2">Leaf</tissue>
    </source>
</reference>
<gene>
    <name evidence="2" type="ORF">GH714_030373</name>
</gene>
<dbReference type="Pfam" id="PF03732">
    <property type="entry name" value="Retrotrans_gag"/>
    <property type="match status" value="1"/>
</dbReference>
<keyword evidence="3" id="KW-1185">Reference proteome</keyword>
<protein>
    <recommendedName>
        <fullName evidence="1">Retrotransposon gag domain-containing protein</fullName>
    </recommendedName>
</protein>
<evidence type="ECO:0000259" key="1">
    <source>
        <dbReference type="Pfam" id="PF03732"/>
    </source>
</evidence>
<proteinExistence type="predicted"/>
<organism evidence="2 3">
    <name type="scientific">Hevea brasiliensis</name>
    <name type="common">Para rubber tree</name>
    <name type="synonym">Siphonia brasiliensis</name>
    <dbReference type="NCBI Taxonomy" id="3981"/>
    <lineage>
        <taxon>Eukaryota</taxon>
        <taxon>Viridiplantae</taxon>
        <taxon>Streptophyta</taxon>
        <taxon>Embryophyta</taxon>
        <taxon>Tracheophyta</taxon>
        <taxon>Spermatophyta</taxon>
        <taxon>Magnoliopsida</taxon>
        <taxon>eudicotyledons</taxon>
        <taxon>Gunneridae</taxon>
        <taxon>Pentapetalae</taxon>
        <taxon>rosids</taxon>
        <taxon>fabids</taxon>
        <taxon>Malpighiales</taxon>
        <taxon>Euphorbiaceae</taxon>
        <taxon>Crotonoideae</taxon>
        <taxon>Micrandreae</taxon>
        <taxon>Hevea</taxon>
    </lineage>
</organism>
<sequence length="147" mass="16730">MGDSTRAKEDSLEDLRNLKQEFNLQDYWNSFNKLYSKARVQEEQALNFFLNGLVDELQLVVRMFKLKTIADAYNLAKLQELTVATILHKSKPSTKPTTFVKAEIEVLKFDEDASLEFPGSTPVSESLVSYIPEDKEFEGGIDTRICG</sequence>
<dbReference type="Proteomes" id="UP000467840">
    <property type="component" value="Chromosome 3"/>
</dbReference>
<dbReference type="AlphaFoldDB" id="A0A6A6KD61"/>
<dbReference type="EMBL" id="JAAGAX010000017">
    <property type="protein sequence ID" value="KAF2286791.1"/>
    <property type="molecule type" value="Genomic_DNA"/>
</dbReference>
<evidence type="ECO:0000313" key="3">
    <source>
        <dbReference type="Proteomes" id="UP000467840"/>
    </source>
</evidence>
<accession>A0A6A6KD61</accession>
<evidence type="ECO:0000313" key="2">
    <source>
        <dbReference type="EMBL" id="KAF2286791.1"/>
    </source>
</evidence>
<name>A0A6A6KD61_HEVBR</name>
<comment type="caution">
    <text evidence="2">The sequence shown here is derived from an EMBL/GenBank/DDBJ whole genome shotgun (WGS) entry which is preliminary data.</text>
</comment>
<feature type="domain" description="Retrotransposon gag" evidence="1">
    <location>
        <begin position="7"/>
        <end position="53"/>
    </location>
</feature>